<evidence type="ECO:0000256" key="3">
    <source>
        <dbReference type="ARBA" id="ARBA00012374"/>
    </source>
</evidence>
<dbReference type="InterPro" id="IPR003824">
    <property type="entry name" value="UppP"/>
</dbReference>
<dbReference type="EMBL" id="UINC01001648">
    <property type="protein sequence ID" value="SUZ85698.1"/>
    <property type="molecule type" value="Genomic_DNA"/>
</dbReference>
<feature type="transmembrane region" description="Helical" evidence="12">
    <location>
        <begin position="207"/>
        <end position="226"/>
    </location>
</feature>
<gene>
    <name evidence="13" type="ORF">METZ01_LOCUS38552</name>
</gene>
<protein>
    <recommendedName>
        <fullName evidence="4">Undecaprenyl-diphosphatase</fullName>
        <ecNumber evidence="3">3.6.1.27</ecNumber>
    </recommendedName>
    <alternativeName>
        <fullName evidence="10">Undecaprenyl pyrophosphate phosphatase</fullName>
    </alternativeName>
</protein>
<dbReference type="AlphaFoldDB" id="A0A381R4C3"/>
<dbReference type="Pfam" id="PF02673">
    <property type="entry name" value="BacA"/>
    <property type="match status" value="1"/>
</dbReference>
<feature type="transmembrane region" description="Helical" evidence="12">
    <location>
        <begin position="45"/>
        <end position="63"/>
    </location>
</feature>
<comment type="catalytic activity">
    <reaction evidence="11">
        <text>di-trans,octa-cis-undecaprenyl diphosphate + H2O = di-trans,octa-cis-undecaprenyl phosphate + phosphate + H(+)</text>
        <dbReference type="Rhea" id="RHEA:28094"/>
        <dbReference type="ChEBI" id="CHEBI:15377"/>
        <dbReference type="ChEBI" id="CHEBI:15378"/>
        <dbReference type="ChEBI" id="CHEBI:43474"/>
        <dbReference type="ChEBI" id="CHEBI:58405"/>
        <dbReference type="ChEBI" id="CHEBI:60392"/>
        <dbReference type="EC" id="3.6.1.27"/>
    </reaction>
</comment>
<keyword evidence="9 12" id="KW-0472">Membrane</keyword>
<feature type="transmembrane region" description="Helical" evidence="12">
    <location>
        <begin position="135"/>
        <end position="155"/>
    </location>
</feature>
<dbReference type="GO" id="GO:0005886">
    <property type="term" value="C:plasma membrane"/>
    <property type="evidence" value="ECO:0007669"/>
    <property type="project" value="UniProtKB-SubCell"/>
</dbReference>
<evidence type="ECO:0000256" key="12">
    <source>
        <dbReference type="SAM" id="Phobius"/>
    </source>
</evidence>
<dbReference type="PANTHER" id="PTHR30622:SF2">
    <property type="entry name" value="UNDECAPRENYL-DIPHOSPHATASE"/>
    <property type="match status" value="1"/>
</dbReference>
<evidence type="ECO:0000256" key="4">
    <source>
        <dbReference type="ARBA" id="ARBA00021581"/>
    </source>
</evidence>
<feature type="transmembrane region" description="Helical" evidence="12">
    <location>
        <begin position="108"/>
        <end position="128"/>
    </location>
</feature>
<evidence type="ECO:0000256" key="2">
    <source>
        <dbReference type="ARBA" id="ARBA00010621"/>
    </source>
</evidence>
<reference evidence="13" key="1">
    <citation type="submission" date="2018-05" db="EMBL/GenBank/DDBJ databases">
        <authorList>
            <person name="Lanie J.A."/>
            <person name="Ng W.-L."/>
            <person name="Kazmierczak K.M."/>
            <person name="Andrzejewski T.M."/>
            <person name="Davidsen T.M."/>
            <person name="Wayne K.J."/>
            <person name="Tettelin H."/>
            <person name="Glass J.I."/>
            <person name="Rusch D."/>
            <person name="Podicherti R."/>
            <person name="Tsui H.-C.T."/>
            <person name="Winkler M.E."/>
        </authorList>
    </citation>
    <scope>NUCLEOTIDE SEQUENCE</scope>
</reference>
<dbReference type="GO" id="GO:0050380">
    <property type="term" value="F:undecaprenyl-diphosphatase activity"/>
    <property type="evidence" value="ECO:0007669"/>
    <property type="project" value="UniProtKB-EC"/>
</dbReference>
<organism evidence="13">
    <name type="scientific">marine metagenome</name>
    <dbReference type="NCBI Taxonomy" id="408172"/>
    <lineage>
        <taxon>unclassified sequences</taxon>
        <taxon>metagenomes</taxon>
        <taxon>ecological metagenomes</taxon>
    </lineage>
</organism>
<dbReference type="EC" id="3.6.1.27" evidence="3"/>
<feature type="transmembrane region" description="Helical" evidence="12">
    <location>
        <begin position="175"/>
        <end position="195"/>
    </location>
</feature>
<dbReference type="PANTHER" id="PTHR30622">
    <property type="entry name" value="UNDECAPRENYL-DIPHOSPHATASE"/>
    <property type="match status" value="1"/>
</dbReference>
<keyword evidence="6 12" id="KW-0812">Transmembrane</keyword>
<evidence type="ECO:0000256" key="7">
    <source>
        <dbReference type="ARBA" id="ARBA00022801"/>
    </source>
</evidence>
<keyword evidence="7" id="KW-0378">Hydrolase</keyword>
<evidence type="ECO:0000256" key="1">
    <source>
        <dbReference type="ARBA" id="ARBA00004651"/>
    </source>
</evidence>
<evidence type="ECO:0000256" key="10">
    <source>
        <dbReference type="ARBA" id="ARBA00032707"/>
    </source>
</evidence>
<feature type="transmembrane region" description="Helical" evidence="12">
    <location>
        <begin position="75"/>
        <end position="96"/>
    </location>
</feature>
<feature type="transmembrane region" description="Helical" evidence="12">
    <location>
        <begin position="238"/>
        <end position="255"/>
    </location>
</feature>
<evidence type="ECO:0000256" key="9">
    <source>
        <dbReference type="ARBA" id="ARBA00023136"/>
    </source>
</evidence>
<keyword evidence="8 12" id="KW-1133">Transmembrane helix</keyword>
<evidence type="ECO:0000256" key="5">
    <source>
        <dbReference type="ARBA" id="ARBA00022475"/>
    </source>
</evidence>
<evidence type="ECO:0000256" key="11">
    <source>
        <dbReference type="ARBA" id="ARBA00047594"/>
    </source>
</evidence>
<comment type="subcellular location">
    <subcellularLocation>
        <location evidence="1">Cell membrane</location>
        <topology evidence="1">Multi-pass membrane protein</topology>
    </subcellularLocation>
</comment>
<keyword evidence="5" id="KW-1003">Cell membrane</keyword>
<accession>A0A381R4C3</accession>
<name>A0A381R4C3_9ZZZZ</name>
<evidence type="ECO:0000313" key="13">
    <source>
        <dbReference type="EMBL" id="SUZ85698.1"/>
    </source>
</evidence>
<dbReference type="HAMAP" id="MF_01006">
    <property type="entry name" value="Undec_diphosphatase"/>
    <property type="match status" value="1"/>
</dbReference>
<comment type="similarity">
    <text evidence="2">Belongs to the UppP family.</text>
</comment>
<evidence type="ECO:0000256" key="8">
    <source>
        <dbReference type="ARBA" id="ARBA00022989"/>
    </source>
</evidence>
<proteinExistence type="inferred from homology"/>
<evidence type="ECO:0000256" key="6">
    <source>
        <dbReference type="ARBA" id="ARBA00022692"/>
    </source>
</evidence>
<sequence>MSFINALFMGALQGVTEFLPVSSSGHLVLIAKGLNFKHPGVTFEVMMHMGTLISIVVCFWGDIRETFVNAFRRKEFDLVWSLVIATAPVAIVGYFFKANIESAFDSTSVVGVCLLATGVILVSTRFVGKGTVTQVGLAAAFIVGLAQALALLPGISRSGITISTGLWLGFTNREAGRFSFLMAIPALIGSALLTLPEIIDMGSRDGSTFTLLVAFLSAFVVGLIALKTLLGILRSGKLYLFSGYCFLMGVVALTLRF</sequence>